<reference evidence="2" key="1">
    <citation type="submission" date="2021-02" db="EMBL/GenBank/DDBJ databases">
        <authorList>
            <person name="Dougan E. K."/>
            <person name="Rhodes N."/>
            <person name="Thang M."/>
            <person name="Chan C."/>
        </authorList>
    </citation>
    <scope>NUCLEOTIDE SEQUENCE</scope>
</reference>
<dbReference type="OMA" id="NEDRMEP"/>
<comment type="caution">
    <text evidence="2">The sequence shown here is derived from an EMBL/GenBank/DDBJ whole genome shotgun (WGS) entry which is preliminary data.</text>
</comment>
<feature type="signal peptide" evidence="1">
    <location>
        <begin position="1"/>
        <end position="21"/>
    </location>
</feature>
<dbReference type="OrthoDB" id="459851at2759"/>
<dbReference type="AlphaFoldDB" id="A0A813FQ38"/>
<dbReference type="Proteomes" id="UP000654075">
    <property type="component" value="Unassembled WGS sequence"/>
</dbReference>
<sequence length="295" mass="32681">MADTRRRGLAVLAAGALFLYAFPRNAGPDSTAFTTAVGHLPTAVGQPRALTGATGDACLKSFCGSFDDADACARNLERVAMQSQGQGGRNIYAKMTGCPRLKGAKKMAVLRPRKHYGSHGARKVPRRYPLYDILEEIDERIPTYTVLTEPEDPYAPREKVALVERYPWAGSLAGVNKKKQDMEHGENDERMEPLFGSWTGAGLPPTGRRQRYILHTGFPTYNLPPFLNRPLIGEGVKVTGNMEWKKHRAPEPWQLTSKKRRELALKDKEDAKERLKEAMVVDDSIDAALDAMGSD</sequence>
<keyword evidence="1" id="KW-0732">Signal</keyword>
<proteinExistence type="predicted"/>
<organism evidence="2 3">
    <name type="scientific">Polarella glacialis</name>
    <name type="common">Dinoflagellate</name>
    <dbReference type="NCBI Taxonomy" id="89957"/>
    <lineage>
        <taxon>Eukaryota</taxon>
        <taxon>Sar</taxon>
        <taxon>Alveolata</taxon>
        <taxon>Dinophyceae</taxon>
        <taxon>Suessiales</taxon>
        <taxon>Suessiaceae</taxon>
        <taxon>Polarella</taxon>
    </lineage>
</organism>
<evidence type="ECO:0000313" key="2">
    <source>
        <dbReference type="EMBL" id="CAE8616207.1"/>
    </source>
</evidence>
<evidence type="ECO:0000256" key="1">
    <source>
        <dbReference type="SAM" id="SignalP"/>
    </source>
</evidence>
<keyword evidence="3" id="KW-1185">Reference proteome</keyword>
<evidence type="ECO:0000313" key="3">
    <source>
        <dbReference type="Proteomes" id="UP000654075"/>
    </source>
</evidence>
<accession>A0A813FQ38</accession>
<name>A0A813FQ38_POLGL</name>
<dbReference type="EMBL" id="CAJNNV010025816">
    <property type="protein sequence ID" value="CAE8616207.1"/>
    <property type="molecule type" value="Genomic_DNA"/>
</dbReference>
<feature type="chain" id="PRO_5032683386" evidence="1">
    <location>
        <begin position="22"/>
        <end position="295"/>
    </location>
</feature>
<protein>
    <submittedName>
        <fullName evidence="2">Uncharacterized protein</fullName>
    </submittedName>
</protein>
<gene>
    <name evidence="2" type="ORF">PGLA1383_LOCUS33910</name>
</gene>